<name>A0AAD9JDN5_9ANNE</name>
<gene>
    <name evidence="1" type="ORF">LSH36_371g03022</name>
</gene>
<sequence length="179" mass="19774">RKHRQLYLESTHVPACIGELEQPSVFSFMNKTDKKYSTTDPRQLKATDALISLLADDMLPLSLVMSASFRKFQTADNISNAYDEVTASYDLTGKVSNVITDNASNLLKAFRLPGFSTEPDSDDEDESKAVDLNDDLQLLTEHDSCFAHSLQLIVKDGFKDTASLNKVLSKAANIVSHVS</sequence>
<protein>
    <submittedName>
        <fullName evidence="1">Uncharacterized protein</fullName>
    </submittedName>
</protein>
<dbReference type="Proteomes" id="UP001208570">
    <property type="component" value="Unassembled WGS sequence"/>
</dbReference>
<proteinExistence type="predicted"/>
<dbReference type="InterPro" id="IPR052717">
    <property type="entry name" value="Vacuolar_transposase_reg"/>
</dbReference>
<keyword evidence="2" id="KW-1185">Reference proteome</keyword>
<dbReference type="EMBL" id="JAODUP010000371">
    <property type="protein sequence ID" value="KAK2151242.1"/>
    <property type="molecule type" value="Genomic_DNA"/>
</dbReference>
<evidence type="ECO:0000313" key="2">
    <source>
        <dbReference type="Proteomes" id="UP001208570"/>
    </source>
</evidence>
<comment type="caution">
    <text evidence="1">The sequence shown here is derived from an EMBL/GenBank/DDBJ whole genome shotgun (WGS) entry which is preliminary data.</text>
</comment>
<dbReference type="GO" id="GO:0006357">
    <property type="term" value="P:regulation of transcription by RNA polymerase II"/>
    <property type="evidence" value="ECO:0007669"/>
    <property type="project" value="TreeGrafter"/>
</dbReference>
<dbReference type="InterPro" id="IPR012337">
    <property type="entry name" value="RNaseH-like_sf"/>
</dbReference>
<dbReference type="PANTHER" id="PTHR46169:SF29">
    <property type="entry name" value="DNA REPLICATION-RELATED ELEMENT FACTOR, ISOFORM A"/>
    <property type="match status" value="1"/>
</dbReference>
<dbReference type="GO" id="GO:0005634">
    <property type="term" value="C:nucleus"/>
    <property type="evidence" value="ECO:0007669"/>
    <property type="project" value="TreeGrafter"/>
</dbReference>
<organism evidence="1 2">
    <name type="scientific">Paralvinella palmiformis</name>
    <dbReference type="NCBI Taxonomy" id="53620"/>
    <lineage>
        <taxon>Eukaryota</taxon>
        <taxon>Metazoa</taxon>
        <taxon>Spiralia</taxon>
        <taxon>Lophotrochozoa</taxon>
        <taxon>Annelida</taxon>
        <taxon>Polychaeta</taxon>
        <taxon>Sedentaria</taxon>
        <taxon>Canalipalpata</taxon>
        <taxon>Terebellida</taxon>
        <taxon>Terebelliformia</taxon>
        <taxon>Alvinellidae</taxon>
        <taxon>Paralvinella</taxon>
    </lineage>
</organism>
<feature type="non-terminal residue" evidence="1">
    <location>
        <position position="1"/>
    </location>
</feature>
<reference evidence="1" key="1">
    <citation type="journal article" date="2023" name="Mol. Biol. Evol.">
        <title>Third-Generation Sequencing Reveals the Adaptive Role of the Epigenome in Three Deep-Sea Polychaetes.</title>
        <authorList>
            <person name="Perez M."/>
            <person name="Aroh O."/>
            <person name="Sun Y."/>
            <person name="Lan Y."/>
            <person name="Juniper S.K."/>
            <person name="Young C.R."/>
            <person name="Angers B."/>
            <person name="Qian P.Y."/>
        </authorList>
    </citation>
    <scope>NUCLEOTIDE SEQUENCE</scope>
    <source>
        <strain evidence="1">P08H-3</strain>
    </source>
</reference>
<evidence type="ECO:0000313" key="1">
    <source>
        <dbReference type="EMBL" id="KAK2151242.1"/>
    </source>
</evidence>
<dbReference type="PANTHER" id="PTHR46169">
    <property type="entry name" value="DNA REPLICATION-RELATED ELEMENT FACTOR, ISOFORM A"/>
    <property type="match status" value="1"/>
</dbReference>
<dbReference type="SUPFAM" id="SSF53098">
    <property type="entry name" value="Ribonuclease H-like"/>
    <property type="match status" value="1"/>
</dbReference>
<accession>A0AAD9JDN5</accession>
<dbReference type="AlphaFoldDB" id="A0AAD9JDN5"/>